<comment type="subcellular location">
    <subcellularLocation>
        <location evidence="1">Cytoplasm</location>
    </subcellularLocation>
</comment>
<keyword evidence="6" id="KW-0675">Receptor</keyword>
<proteinExistence type="predicted"/>
<dbReference type="GO" id="GO:0006914">
    <property type="term" value="P:autophagy"/>
    <property type="evidence" value="ECO:0007669"/>
    <property type="project" value="TreeGrafter"/>
</dbReference>
<evidence type="ECO:0000313" key="6">
    <source>
        <dbReference type="EMBL" id="OLL25110.1"/>
    </source>
</evidence>
<evidence type="ECO:0000256" key="1">
    <source>
        <dbReference type="ARBA" id="ARBA00004496"/>
    </source>
</evidence>
<evidence type="ECO:0000256" key="4">
    <source>
        <dbReference type="ARBA" id="ARBA00022927"/>
    </source>
</evidence>
<dbReference type="GO" id="GO:0005737">
    <property type="term" value="C:cytoplasm"/>
    <property type="evidence" value="ECO:0007669"/>
    <property type="project" value="UniProtKB-SubCell"/>
</dbReference>
<dbReference type="PANTHER" id="PTHR12894:SF27">
    <property type="entry name" value="TRANSFORMING GROWTH FACTOR-BETA RECEPTOR-ASSOCIATED PROTEIN 1"/>
    <property type="match status" value="1"/>
</dbReference>
<dbReference type="GO" id="GO:0016020">
    <property type="term" value="C:membrane"/>
    <property type="evidence" value="ECO:0007669"/>
    <property type="project" value="TreeGrafter"/>
</dbReference>
<keyword evidence="3" id="KW-0963">Cytoplasm</keyword>
<evidence type="ECO:0000256" key="2">
    <source>
        <dbReference type="ARBA" id="ARBA00022448"/>
    </source>
</evidence>
<dbReference type="GO" id="GO:0015031">
    <property type="term" value="P:protein transport"/>
    <property type="evidence" value="ECO:0007669"/>
    <property type="project" value="UniProtKB-KW"/>
</dbReference>
<dbReference type="AlphaFoldDB" id="A0A1U7LR10"/>
<dbReference type="InterPro" id="IPR001180">
    <property type="entry name" value="CNH_dom"/>
</dbReference>
<dbReference type="PROSITE" id="PS50219">
    <property type="entry name" value="CNH"/>
    <property type="match status" value="1"/>
</dbReference>
<keyword evidence="2" id="KW-0813">Transport</keyword>
<dbReference type="EMBL" id="LXFE01000503">
    <property type="protein sequence ID" value="OLL25110.1"/>
    <property type="molecule type" value="Genomic_DNA"/>
</dbReference>
<reference evidence="6 7" key="1">
    <citation type="submission" date="2016-04" db="EMBL/GenBank/DDBJ databases">
        <title>Evolutionary innovation and constraint leading to complex multicellularity in the Ascomycota.</title>
        <authorList>
            <person name="Cisse O."/>
            <person name="Nguyen A."/>
            <person name="Hewitt D.A."/>
            <person name="Jedd G."/>
            <person name="Stajich J.E."/>
        </authorList>
    </citation>
    <scope>NUCLEOTIDE SEQUENCE [LARGE SCALE GENOMIC DNA]</scope>
    <source>
        <strain evidence="6 7">DAH-3</strain>
    </source>
</reference>
<dbReference type="PANTHER" id="PTHR12894">
    <property type="entry name" value="CNH DOMAIN CONTAINING"/>
    <property type="match status" value="1"/>
</dbReference>
<evidence type="ECO:0000313" key="7">
    <source>
        <dbReference type="Proteomes" id="UP000186594"/>
    </source>
</evidence>
<keyword evidence="4" id="KW-0653">Protein transport</keyword>
<dbReference type="InterPro" id="IPR032914">
    <property type="entry name" value="Vam6/VPS39/TRAP1"/>
</dbReference>
<evidence type="ECO:0000259" key="5">
    <source>
        <dbReference type="PROSITE" id="PS50219"/>
    </source>
</evidence>
<dbReference type="STRING" id="1198029.A0A1U7LR10"/>
<dbReference type="Pfam" id="PF10366">
    <property type="entry name" value="Vps39_1"/>
    <property type="match status" value="1"/>
</dbReference>
<evidence type="ECO:0000256" key="3">
    <source>
        <dbReference type="ARBA" id="ARBA00022490"/>
    </source>
</evidence>
<dbReference type="Proteomes" id="UP000186594">
    <property type="component" value="Unassembled WGS sequence"/>
</dbReference>
<sequence length="947" mass="106628">MQQPYTFQVLLDELSMEEGESERDSSVTTSTTCAEAYGDHLYVGNTEGQVLHFVVDKESSSVNVLVAQGQKSKHQVVPSYSIASRQKIGTLKKPITNLLLLPQIERAVVLCNNTLFFHTLPNFTPATSRRIKEVNAVFQDIEKEGHTEADGSVSLTVLAKRLIRIVSISREDVKLIKDVDYSGAIAGCQRGSIACVANALTYDLIDVDNIRKIPLIEITQGEPVKNSSNLPLVACVGEDEFLVTSGPPGGDNGIGMFIDMNGDVTRGTLMFSQYPKSIAVEFPFVAALSEGGMIELHNVLSQQPTQVINTSDIFSSTTLCRVSRGCSVTISSLAEKLAMVELRTVPKSTTCQIPSEPSTPLHIHRRMEEIEVAQRISTVSARIFVAGGQKVGCLVTTPQLIHLDELLGNNEIEEALVTAKESFKTLEPGNPQAERIYHELSYTHQKAGFLYLGRTLFDDALRVFKLGNADPRLLVLKNTHGPDVSEDILTELRDSASQMLKAYMSFFREKKGFGSVGVGDAGYNLFRVVDYVLLKILLNSTTFESKVELEDLIDGGVDCFEEAVTMLEEKGRYFLLGRLFESKKFDRDILETWAKLIDGTWVDQEFQNGPEKLTNFLLQCDDLVLIWKYGTWLVERFPKLGISIFMDDRISRSFKIDDILQELGDKSAEAYMEYLEFLVFKERQLEPKYYNELINLYITKILSSLEDIGVRANIEATVDHFRRMPFTKPSYIEYLSTLTPSTNPKIHEFTNTRVGLLNLLQGVFDYDTEAVLKRVQREQYFLLAELIILYGRLNRHAEAIRLLSHDLKDFEGAEAYCLNGGTTISSFLRNDRIDVEKTREDLFSLLLVDYLSLPQYEDRLVQTCRILDRWGTCLDVNMVLEVIPDSWSVDILSGFLTSTLRRLVQQKREIQITKTLRRLEHVNASVALIDYYAKEGGYLETEASQAA</sequence>
<name>A0A1U7LR10_NEOID</name>
<dbReference type="OMA" id="DNWKGNF"/>
<accession>A0A1U7LR10</accession>
<gene>
    <name evidence="6" type="ORF">NEOLI_002841</name>
</gene>
<feature type="domain" description="CNH" evidence="5">
    <location>
        <begin position="28"/>
        <end position="323"/>
    </location>
</feature>
<comment type="caution">
    <text evidence="6">The sequence shown here is derived from an EMBL/GenBank/DDBJ whole genome shotgun (WGS) entry which is preliminary data.</text>
</comment>
<dbReference type="GO" id="GO:0034058">
    <property type="term" value="P:endosomal vesicle fusion"/>
    <property type="evidence" value="ECO:0007669"/>
    <property type="project" value="TreeGrafter"/>
</dbReference>
<keyword evidence="7" id="KW-1185">Reference proteome</keyword>
<dbReference type="OrthoDB" id="5325112at2759"/>
<protein>
    <submittedName>
        <fullName evidence="6">Transforming growth factor-beta receptor-associated protein 1</fullName>
    </submittedName>
</protein>
<dbReference type="InterPro" id="IPR019452">
    <property type="entry name" value="VPS39/TGF_beta_rcpt-assoc_1"/>
</dbReference>
<organism evidence="6 7">
    <name type="scientific">Neolecta irregularis (strain DAH-3)</name>
    <dbReference type="NCBI Taxonomy" id="1198029"/>
    <lineage>
        <taxon>Eukaryota</taxon>
        <taxon>Fungi</taxon>
        <taxon>Dikarya</taxon>
        <taxon>Ascomycota</taxon>
        <taxon>Taphrinomycotina</taxon>
        <taxon>Neolectales</taxon>
        <taxon>Neolectaceae</taxon>
        <taxon>Neolecta</taxon>
    </lineage>
</organism>